<organism evidence="1 2">
    <name type="scientific">Blepharisma stoltei</name>
    <dbReference type="NCBI Taxonomy" id="1481888"/>
    <lineage>
        <taxon>Eukaryota</taxon>
        <taxon>Sar</taxon>
        <taxon>Alveolata</taxon>
        <taxon>Ciliophora</taxon>
        <taxon>Postciliodesmatophora</taxon>
        <taxon>Heterotrichea</taxon>
        <taxon>Heterotrichida</taxon>
        <taxon>Blepharismidae</taxon>
        <taxon>Blepharisma</taxon>
    </lineage>
</organism>
<comment type="caution">
    <text evidence="1">The sequence shown here is derived from an EMBL/GenBank/DDBJ whole genome shotgun (WGS) entry which is preliminary data.</text>
</comment>
<evidence type="ECO:0000313" key="2">
    <source>
        <dbReference type="Proteomes" id="UP001162131"/>
    </source>
</evidence>
<dbReference type="AlphaFoldDB" id="A0AAU9K5F9"/>
<name>A0AAU9K5F9_9CILI</name>
<accession>A0AAU9K5F9</accession>
<dbReference type="Proteomes" id="UP001162131">
    <property type="component" value="Unassembled WGS sequence"/>
</dbReference>
<proteinExistence type="predicted"/>
<evidence type="ECO:0000313" key="1">
    <source>
        <dbReference type="EMBL" id="CAG9328400.1"/>
    </source>
</evidence>
<gene>
    <name evidence="1" type="ORF">BSTOLATCC_MIC46406</name>
</gene>
<sequence length="146" mass="17517">MDFILPQNANKIYSAVQGSYVRFEESLRKAKEYSESISNTLKFLPFRYKELEIFIPNQELVIEKMYTKTAFRLEKLMKPFKDHLNSMKNQLDLLEEKANEFGKLNQNIIEIFQTNLQIEKILKAAIGDYQAQLKELERFRYFDRKF</sequence>
<dbReference type="EMBL" id="CAJZBQ010000046">
    <property type="protein sequence ID" value="CAG9328400.1"/>
    <property type="molecule type" value="Genomic_DNA"/>
</dbReference>
<protein>
    <submittedName>
        <fullName evidence="1">Uncharacterized protein</fullName>
    </submittedName>
</protein>
<keyword evidence="2" id="KW-1185">Reference proteome</keyword>
<reference evidence="1" key="1">
    <citation type="submission" date="2021-09" db="EMBL/GenBank/DDBJ databases">
        <authorList>
            <consortium name="AG Swart"/>
            <person name="Singh M."/>
            <person name="Singh A."/>
            <person name="Seah K."/>
            <person name="Emmerich C."/>
        </authorList>
    </citation>
    <scope>NUCLEOTIDE SEQUENCE</scope>
    <source>
        <strain evidence="1">ATCC30299</strain>
    </source>
</reference>